<dbReference type="Proteomes" id="UP000373449">
    <property type="component" value="Unassembled WGS sequence"/>
</dbReference>
<dbReference type="GO" id="GO:0030288">
    <property type="term" value="C:outer membrane-bounded periplasmic space"/>
    <property type="evidence" value="ECO:0007669"/>
    <property type="project" value="UniProtKB-ARBA"/>
</dbReference>
<dbReference type="STRING" id="1111728.GCA_000427805_04598"/>
<evidence type="ECO:0000313" key="9">
    <source>
        <dbReference type="Proteomes" id="UP000224974"/>
    </source>
</evidence>
<gene>
    <name evidence="8" type="primary">pheC</name>
    <name evidence="7" type="ORF">CRN84_23275</name>
    <name evidence="8" type="ORF">NCTC12282_06571</name>
</gene>
<accession>A0A2C6DT79</accession>
<evidence type="ECO:0000256" key="1">
    <source>
        <dbReference type="ARBA" id="ARBA00004196"/>
    </source>
</evidence>
<reference evidence="9" key="2">
    <citation type="submission" date="2017-09" db="EMBL/GenBank/DDBJ databases">
        <title>FDA dAtabase for Regulatory Grade micrObial Sequences (FDA-ARGOS): Supporting development and validation of Infectious Disease Dx tests.</title>
        <authorList>
            <person name="Minogue T."/>
            <person name="Wolcott M."/>
            <person name="Wasieloski L."/>
            <person name="Aguilar W."/>
            <person name="Moore D."/>
            <person name="Tallon L."/>
            <person name="Sadzewicz L."/>
            <person name="Ott S."/>
            <person name="Zhao X."/>
            <person name="Nagaraj S."/>
            <person name="Vavikolanu K."/>
            <person name="Aluvathingal J."/>
            <person name="Nadendla S."/>
            <person name="Sichtig H."/>
        </authorList>
    </citation>
    <scope>NUCLEOTIDE SEQUENCE [LARGE SCALE GENOMIC DNA]</scope>
    <source>
        <strain evidence="9">FDAARGOS_387</strain>
    </source>
</reference>
<dbReference type="Proteomes" id="UP000224974">
    <property type="component" value="Unassembled WGS sequence"/>
</dbReference>
<proteinExistence type="inferred from homology"/>
<dbReference type="PROSITE" id="PS51257">
    <property type="entry name" value="PROKAR_LIPOPROTEIN"/>
    <property type="match status" value="1"/>
</dbReference>
<dbReference type="RefSeq" id="WP_051323469.1">
    <property type="nucleotide sequence ID" value="NZ_BRLG01000006.1"/>
</dbReference>
<keyword evidence="9" id="KW-1185">Reference proteome</keyword>
<protein>
    <submittedName>
        <fullName evidence="7">Amino acid ABC transporter substrate-binding protein</fullName>
    </submittedName>
    <submittedName>
        <fullName evidence="8">Cyclohexadienyl dehydratase</fullName>
    </submittedName>
</protein>
<dbReference type="PANTHER" id="PTHR35936:SF19">
    <property type="entry name" value="AMINO-ACID-BINDING PROTEIN YXEM-RELATED"/>
    <property type="match status" value="1"/>
</dbReference>
<comment type="similarity">
    <text evidence="2 4">Belongs to the bacterial solute-binding protein 3 family.</text>
</comment>
<organism evidence="7 9">
    <name type="scientific">Budvicia aquatica</name>
    <dbReference type="NCBI Taxonomy" id="82979"/>
    <lineage>
        <taxon>Bacteria</taxon>
        <taxon>Pseudomonadati</taxon>
        <taxon>Pseudomonadota</taxon>
        <taxon>Gammaproteobacteria</taxon>
        <taxon>Enterobacterales</taxon>
        <taxon>Budviciaceae</taxon>
        <taxon>Budvicia</taxon>
    </lineage>
</organism>
<evidence type="ECO:0000256" key="5">
    <source>
        <dbReference type="SAM" id="SignalP"/>
    </source>
</evidence>
<reference evidence="7" key="1">
    <citation type="submission" date="2017-09" db="EMBL/GenBank/DDBJ databases">
        <title>FDA dAtabase for Regulatory Grade micrObial Sequences (FDA-ARGOS): Supporting development and validation of Infectious Disease Dx tests.</title>
        <authorList>
            <person name="Minogue T."/>
            <person name="Wolcott M."/>
            <person name="Wasieloski L."/>
            <person name="Aguilar W."/>
            <person name="Moore D."/>
            <person name="Tallon L.J."/>
            <person name="Sadzewicz L."/>
            <person name="Ott S."/>
            <person name="Zhao X."/>
            <person name="Nagaraj S."/>
            <person name="Vavikolanu K."/>
            <person name="Aluvathingal J."/>
            <person name="Nadendla S."/>
            <person name="Sichtig H."/>
        </authorList>
    </citation>
    <scope>NUCLEOTIDE SEQUENCE</scope>
    <source>
        <strain evidence="7">FDAARGOS_387</strain>
    </source>
</reference>
<dbReference type="InterPro" id="IPR001638">
    <property type="entry name" value="Solute-binding_3/MltF_N"/>
</dbReference>
<evidence type="ECO:0000313" key="10">
    <source>
        <dbReference type="Proteomes" id="UP000373449"/>
    </source>
</evidence>
<sequence length="254" mass="27698">MKFKVLLGTALILSCMNVQARSMEAIQQSGTLKVGVPGDYAPLAFIDAEGKLAGYDIDMAKALGKDLNLKVDFVKTSWPTLSADLAADNFDVAMGGVTATAKREAEFGLSKPIVANGKIALASCAVAKELPDLSQIDRPSVKLVVNPGGTNQSFVDGHIKQAQIIRVKDNFDNLQALRDKTADVMITDLIEGDYYQNKEPNVLCMATDKPFSGTESHKVYMVKKDNTKLLESINTWLQGETKSQLAKQWNVREE</sequence>
<dbReference type="SUPFAM" id="SSF53850">
    <property type="entry name" value="Periplasmic binding protein-like II"/>
    <property type="match status" value="1"/>
</dbReference>
<evidence type="ECO:0000313" key="8">
    <source>
        <dbReference type="EMBL" id="VFS53575.1"/>
    </source>
</evidence>
<evidence type="ECO:0000313" key="7">
    <source>
        <dbReference type="EMBL" id="PHI32034.1"/>
    </source>
</evidence>
<evidence type="ECO:0000256" key="2">
    <source>
        <dbReference type="ARBA" id="ARBA00010333"/>
    </source>
</evidence>
<dbReference type="PROSITE" id="PS01039">
    <property type="entry name" value="SBP_BACTERIAL_3"/>
    <property type="match status" value="1"/>
</dbReference>
<dbReference type="OrthoDB" id="7708309at2"/>
<evidence type="ECO:0000259" key="6">
    <source>
        <dbReference type="SMART" id="SM00062"/>
    </source>
</evidence>
<feature type="domain" description="Solute-binding protein family 3/N-terminal" evidence="6">
    <location>
        <begin position="31"/>
        <end position="253"/>
    </location>
</feature>
<reference evidence="8 10" key="3">
    <citation type="submission" date="2019-03" db="EMBL/GenBank/DDBJ databases">
        <authorList>
            <consortium name="Pathogen Informatics"/>
        </authorList>
    </citation>
    <scope>NUCLEOTIDE SEQUENCE [LARGE SCALE GENOMIC DNA]</scope>
    <source>
        <strain evidence="8 10">NCTC12282</strain>
    </source>
</reference>
<dbReference type="Gene3D" id="3.40.190.10">
    <property type="entry name" value="Periplasmic binding protein-like II"/>
    <property type="match status" value="2"/>
</dbReference>
<evidence type="ECO:0000256" key="3">
    <source>
        <dbReference type="ARBA" id="ARBA00022729"/>
    </source>
</evidence>
<comment type="subcellular location">
    <subcellularLocation>
        <location evidence="1">Cell envelope</location>
    </subcellularLocation>
</comment>
<dbReference type="SMART" id="SM00062">
    <property type="entry name" value="PBPb"/>
    <property type="match status" value="1"/>
</dbReference>
<evidence type="ECO:0000256" key="4">
    <source>
        <dbReference type="RuleBase" id="RU003744"/>
    </source>
</evidence>
<name>A0A2C6DT79_9GAMM</name>
<dbReference type="InterPro" id="IPR018313">
    <property type="entry name" value="SBP_3_CS"/>
</dbReference>
<dbReference type="EMBL" id="PDDX01000001">
    <property type="protein sequence ID" value="PHI32034.1"/>
    <property type="molecule type" value="Genomic_DNA"/>
</dbReference>
<feature type="signal peptide" evidence="5">
    <location>
        <begin position="1"/>
        <end position="20"/>
    </location>
</feature>
<feature type="chain" id="PRO_5033301266" evidence="5">
    <location>
        <begin position="21"/>
        <end position="254"/>
    </location>
</feature>
<dbReference type="Pfam" id="PF00497">
    <property type="entry name" value="SBP_bac_3"/>
    <property type="match status" value="1"/>
</dbReference>
<dbReference type="EMBL" id="CAADJA010000002">
    <property type="protein sequence ID" value="VFS53575.1"/>
    <property type="molecule type" value="Genomic_DNA"/>
</dbReference>
<dbReference type="AlphaFoldDB" id="A0A2C6DT79"/>
<dbReference type="PANTHER" id="PTHR35936">
    <property type="entry name" value="MEMBRANE-BOUND LYTIC MUREIN TRANSGLYCOSYLASE F"/>
    <property type="match status" value="1"/>
</dbReference>
<keyword evidence="3 5" id="KW-0732">Signal</keyword>